<proteinExistence type="predicted"/>
<dbReference type="Proteomes" id="UP000051952">
    <property type="component" value="Unassembled WGS sequence"/>
</dbReference>
<dbReference type="EMBL" id="CYKH01001745">
    <property type="protein sequence ID" value="CUG89490.1"/>
    <property type="molecule type" value="Genomic_DNA"/>
</dbReference>
<organism evidence="1 2">
    <name type="scientific">Bodo saltans</name>
    <name type="common">Flagellated protozoan</name>
    <dbReference type="NCBI Taxonomy" id="75058"/>
    <lineage>
        <taxon>Eukaryota</taxon>
        <taxon>Discoba</taxon>
        <taxon>Euglenozoa</taxon>
        <taxon>Kinetoplastea</taxon>
        <taxon>Metakinetoplastina</taxon>
        <taxon>Eubodonida</taxon>
        <taxon>Bodonidae</taxon>
        <taxon>Bodo</taxon>
    </lineage>
</organism>
<protein>
    <submittedName>
        <fullName evidence="1">Uncharacterized protein</fullName>
    </submittedName>
</protein>
<dbReference type="VEuPathDB" id="TriTrypDB:BSAL_21690"/>
<reference evidence="2" key="1">
    <citation type="submission" date="2015-09" db="EMBL/GenBank/DDBJ databases">
        <authorList>
            <consortium name="Pathogen Informatics"/>
        </authorList>
    </citation>
    <scope>NUCLEOTIDE SEQUENCE [LARGE SCALE GENOMIC DNA]</scope>
    <source>
        <strain evidence="2">Lake Konstanz</strain>
    </source>
</reference>
<name>A0A0S4JHB6_BODSA</name>
<evidence type="ECO:0000313" key="2">
    <source>
        <dbReference type="Proteomes" id="UP000051952"/>
    </source>
</evidence>
<dbReference type="AlphaFoldDB" id="A0A0S4JHB6"/>
<accession>A0A0S4JHB6</accession>
<dbReference type="OMA" id="WISATPS"/>
<sequence>MQLVDFISETVTKAALIFGIFSYDCKRPSIIKMPLPPQGTLSHTKIVFLDCDGVVSPLSGKLFDPTRMALLKKIIDATGAKIVLSTSWRATDFGRNEVGKQLVLNSLPMFIDITPDFHGRSRSQEILDWLQRHEEQLDVVNFVALDDINLPSVAPDRVFFARHAIVTNGSSGLTEDDATKAIRLLQDDNNYRASLSTSQ</sequence>
<dbReference type="Pfam" id="PF18143">
    <property type="entry name" value="HAD_SAK_2"/>
    <property type="match status" value="1"/>
</dbReference>
<gene>
    <name evidence="1" type="ORF">BSAL_21690</name>
</gene>
<evidence type="ECO:0000313" key="1">
    <source>
        <dbReference type="EMBL" id="CUG89490.1"/>
    </source>
</evidence>
<keyword evidence="2" id="KW-1185">Reference proteome</keyword>
<dbReference type="OrthoDB" id="410307at2759"/>